<organism evidence="2 3">
    <name type="scientific">Shewanella gaetbuli</name>
    <dbReference type="NCBI Taxonomy" id="220752"/>
    <lineage>
        <taxon>Bacteria</taxon>
        <taxon>Pseudomonadati</taxon>
        <taxon>Pseudomonadota</taxon>
        <taxon>Gammaproteobacteria</taxon>
        <taxon>Alteromonadales</taxon>
        <taxon>Shewanellaceae</taxon>
        <taxon>Shewanella</taxon>
    </lineage>
</organism>
<feature type="transmembrane region" description="Helical" evidence="1">
    <location>
        <begin position="170"/>
        <end position="194"/>
    </location>
</feature>
<dbReference type="EMBL" id="JAKIKP010000006">
    <property type="protein sequence ID" value="MCL1143034.1"/>
    <property type="molecule type" value="Genomic_DNA"/>
</dbReference>
<dbReference type="RefSeq" id="WP_248995717.1">
    <property type="nucleotide sequence ID" value="NZ_JAKIKP010000006.1"/>
</dbReference>
<keyword evidence="3" id="KW-1185">Reference proteome</keyword>
<keyword evidence="1" id="KW-0472">Membrane</keyword>
<evidence type="ECO:0000256" key="1">
    <source>
        <dbReference type="SAM" id="Phobius"/>
    </source>
</evidence>
<feature type="transmembrane region" description="Helical" evidence="1">
    <location>
        <begin position="132"/>
        <end position="158"/>
    </location>
</feature>
<dbReference type="Proteomes" id="UP001139333">
    <property type="component" value="Unassembled WGS sequence"/>
</dbReference>
<evidence type="ECO:0000313" key="3">
    <source>
        <dbReference type="Proteomes" id="UP001139333"/>
    </source>
</evidence>
<protein>
    <submittedName>
        <fullName evidence="2">ABC transporter permease</fullName>
    </submittedName>
</protein>
<sequence>MNTSVNQMPSALIQTWQLGKFELSKRFNSRSGLIALIAFVLVWSIILIYPIKEASNIIMHPSFKDFIASVFGPSTLDQLFKWQVAEFAMFWVAALYLFPLFSIFISADQFSSDKHRGTLRFISLRVSRNSLFFGRFLGQVFIQSLLVLITILATIMLVMSRDTSLLLPSLSSGLVVFIQLVIIVLPYIATMSVLSIFANSARQASIYAIILWVVVSIIISIMNVQFPGFEMVGYLLPGSQLSNMVNTHGLTAFAYVPIPLIQTVIILSIGRIIMQRTAL</sequence>
<dbReference type="GO" id="GO:0005886">
    <property type="term" value="C:plasma membrane"/>
    <property type="evidence" value="ECO:0007669"/>
    <property type="project" value="UniProtKB-SubCell"/>
</dbReference>
<dbReference type="AlphaFoldDB" id="A0A9X1ZIL8"/>
<comment type="caution">
    <text evidence="2">The sequence shown here is derived from an EMBL/GenBank/DDBJ whole genome shotgun (WGS) entry which is preliminary data.</text>
</comment>
<reference evidence="2" key="1">
    <citation type="submission" date="2022-01" db="EMBL/GenBank/DDBJ databases">
        <title>Whole genome-based taxonomy of the Shewanellaceae.</title>
        <authorList>
            <person name="Martin-Rodriguez A.J."/>
        </authorList>
    </citation>
    <scope>NUCLEOTIDE SEQUENCE</scope>
    <source>
        <strain evidence="2">DSM 16422</strain>
    </source>
</reference>
<accession>A0A9X1ZIL8</accession>
<name>A0A9X1ZIL8_9GAMM</name>
<feature type="transmembrane region" description="Helical" evidence="1">
    <location>
        <begin position="88"/>
        <end position="111"/>
    </location>
</feature>
<evidence type="ECO:0000313" key="2">
    <source>
        <dbReference type="EMBL" id="MCL1143034.1"/>
    </source>
</evidence>
<feature type="transmembrane region" description="Helical" evidence="1">
    <location>
        <begin position="33"/>
        <end position="51"/>
    </location>
</feature>
<gene>
    <name evidence="2" type="ORF">L2672_10040</name>
</gene>
<keyword evidence="1" id="KW-0812">Transmembrane</keyword>
<dbReference type="GO" id="GO:0140359">
    <property type="term" value="F:ABC-type transporter activity"/>
    <property type="evidence" value="ECO:0007669"/>
    <property type="project" value="InterPro"/>
</dbReference>
<dbReference type="PANTHER" id="PTHR43471">
    <property type="entry name" value="ABC TRANSPORTER PERMEASE"/>
    <property type="match status" value="1"/>
</dbReference>
<proteinExistence type="predicted"/>
<feature type="transmembrane region" description="Helical" evidence="1">
    <location>
        <begin position="252"/>
        <end position="274"/>
    </location>
</feature>
<keyword evidence="1" id="KW-1133">Transmembrane helix</keyword>
<dbReference type="Pfam" id="PF12679">
    <property type="entry name" value="ABC2_membrane_2"/>
    <property type="match status" value="1"/>
</dbReference>
<feature type="transmembrane region" description="Helical" evidence="1">
    <location>
        <begin position="206"/>
        <end position="226"/>
    </location>
</feature>